<feature type="non-terminal residue" evidence="3">
    <location>
        <position position="1"/>
    </location>
</feature>
<feature type="domain" description="CHAT" evidence="2">
    <location>
        <begin position="18"/>
        <end position="203"/>
    </location>
</feature>
<dbReference type="PANTHER" id="PTHR10098">
    <property type="entry name" value="RAPSYN-RELATED"/>
    <property type="match status" value="1"/>
</dbReference>
<reference evidence="3" key="1">
    <citation type="journal article" date="2014" name="Front. Microbiol.">
        <title>High frequency of phylogenetically diverse reductive dehalogenase-homologous genes in deep subseafloor sedimentary metagenomes.</title>
        <authorList>
            <person name="Kawai M."/>
            <person name="Futagami T."/>
            <person name="Toyoda A."/>
            <person name="Takaki Y."/>
            <person name="Nishi S."/>
            <person name="Hori S."/>
            <person name="Arai W."/>
            <person name="Tsubouchi T."/>
            <person name="Morono Y."/>
            <person name="Uchiyama I."/>
            <person name="Ito T."/>
            <person name="Fujiyama A."/>
            <person name="Inagaki F."/>
            <person name="Takami H."/>
        </authorList>
    </citation>
    <scope>NUCLEOTIDE SEQUENCE</scope>
    <source>
        <strain evidence="3">Expedition CK06-06</strain>
    </source>
</reference>
<evidence type="ECO:0000313" key="3">
    <source>
        <dbReference type="EMBL" id="GAI07450.1"/>
    </source>
</evidence>
<sequence length="238" mass="27219">PEMSENLFLTRQEYRNNLYPLPYAEDEIKSIKKLTGGKALMGENATESNFKALSSEYDILHLAMHTLIDDENPLYSKLAFTYIPGDTLEDGFLNAIEIYNLSLKARLTVLSSCSSGFGKFQKGEGIMSLARSFMYAGCPSVVMTLWEIEDQSGAEIMSKFYYYLKKGYSKDKALRKAKLKFLKKTGMLKSHPYFWSPYINIGDPSRIYFGRPLKWIFLGCLILLFTIVSVRIRKRGLL</sequence>
<accession>X1LYH4</accession>
<dbReference type="AlphaFoldDB" id="X1LYH4"/>
<name>X1LYH4_9ZZZZ</name>
<dbReference type="EMBL" id="BARV01006066">
    <property type="protein sequence ID" value="GAI07450.1"/>
    <property type="molecule type" value="Genomic_DNA"/>
</dbReference>
<proteinExistence type="predicted"/>
<evidence type="ECO:0000259" key="2">
    <source>
        <dbReference type="Pfam" id="PF12770"/>
    </source>
</evidence>
<comment type="caution">
    <text evidence="3">The sequence shown here is derived from an EMBL/GenBank/DDBJ whole genome shotgun (WGS) entry which is preliminary data.</text>
</comment>
<keyword evidence="1" id="KW-0812">Transmembrane</keyword>
<keyword evidence="1" id="KW-1133">Transmembrane helix</keyword>
<feature type="transmembrane region" description="Helical" evidence="1">
    <location>
        <begin position="215"/>
        <end position="232"/>
    </location>
</feature>
<dbReference type="Pfam" id="PF12770">
    <property type="entry name" value="CHAT"/>
    <property type="match status" value="1"/>
</dbReference>
<organism evidence="3">
    <name type="scientific">marine sediment metagenome</name>
    <dbReference type="NCBI Taxonomy" id="412755"/>
    <lineage>
        <taxon>unclassified sequences</taxon>
        <taxon>metagenomes</taxon>
        <taxon>ecological metagenomes</taxon>
    </lineage>
</organism>
<evidence type="ECO:0000256" key="1">
    <source>
        <dbReference type="SAM" id="Phobius"/>
    </source>
</evidence>
<keyword evidence="1" id="KW-0472">Membrane</keyword>
<protein>
    <recommendedName>
        <fullName evidence="2">CHAT domain-containing protein</fullName>
    </recommendedName>
</protein>
<dbReference type="PANTHER" id="PTHR10098:SF108">
    <property type="entry name" value="TETRATRICOPEPTIDE REPEAT PROTEIN 28"/>
    <property type="match status" value="1"/>
</dbReference>
<dbReference type="InterPro" id="IPR024983">
    <property type="entry name" value="CHAT_dom"/>
</dbReference>
<gene>
    <name evidence="3" type="ORF">S06H3_12381</name>
</gene>